<gene>
    <name evidence="1" type="ORF">M2A_2128</name>
</gene>
<keyword evidence="2" id="KW-1185">Reference proteome</keyword>
<name>A0A081BC61_9HYPH</name>
<comment type="caution">
    <text evidence="1">The sequence shown here is derived from an EMBL/GenBank/DDBJ whole genome shotgun (WGS) entry which is preliminary data.</text>
</comment>
<protein>
    <submittedName>
        <fullName evidence="1">Conserved protein</fullName>
    </submittedName>
</protein>
<sequence>MIMLLMGADEVAPKDRQTAHDLLDQLSRDKEAQVRAALAHAISSYALLPRPTAQRLAEDISEVAIPVITDSPVLHDDFLEAMVRQMQGDDPRQHAIASRPSVSSRVSHALVEKEDAELAATLLKNEGAEISEHTMEAVITYHERHGDVLKLVAHRKDLTPKTVKRCHLMILDNLVEAEVAQEMQRVLMETYELPAGLAEDIVLNAREQMIANRLPADEDNAHEAELLALAELLHNQGELTPTLLFRCACTGDLDFLSAAFQVMCEEEAEAVVFAFYAQGEDSFRTLYQKAGLSPYFRYAITAAVKVVTTRKKKGLPMHPEAFVPEIVEKIIRFYRNIGPGTVENVIGQLKREAQRADQRG</sequence>
<evidence type="ECO:0000313" key="2">
    <source>
        <dbReference type="Proteomes" id="UP000028702"/>
    </source>
</evidence>
<accession>A0A081BC61</accession>
<dbReference type="EMBL" id="BBIO01000010">
    <property type="protein sequence ID" value="GAK45629.1"/>
    <property type="molecule type" value="Genomic_DNA"/>
</dbReference>
<organism evidence="1 2">
    <name type="scientific">Tepidicaulis marinus</name>
    <dbReference type="NCBI Taxonomy" id="1333998"/>
    <lineage>
        <taxon>Bacteria</taxon>
        <taxon>Pseudomonadati</taxon>
        <taxon>Pseudomonadota</taxon>
        <taxon>Alphaproteobacteria</taxon>
        <taxon>Hyphomicrobiales</taxon>
        <taxon>Parvibaculaceae</taxon>
        <taxon>Tepidicaulis</taxon>
    </lineage>
</organism>
<dbReference type="Proteomes" id="UP000028702">
    <property type="component" value="Unassembled WGS sequence"/>
</dbReference>
<proteinExistence type="predicted"/>
<dbReference type="Pfam" id="PF10098">
    <property type="entry name" value="DUF2336"/>
    <property type="match status" value="1"/>
</dbReference>
<dbReference type="eggNOG" id="COG5330">
    <property type="taxonomic scope" value="Bacteria"/>
</dbReference>
<dbReference type="AlphaFoldDB" id="A0A081BC61"/>
<dbReference type="STRING" id="1333998.M2A_2128"/>
<evidence type="ECO:0000313" key="1">
    <source>
        <dbReference type="EMBL" id="GAK45629.1"/>
    </source>
</evidence>
<reference evidence="1 2" key="1">
    <citation type="submission" date="2014-07" db="EMBL/GenBank/DDBJ databases">
        <title>Tepidicaulis marinum gen. nov., sp. nov., a novel marine bacterium denitrifying nitrate to nitrous oxide strictly under microaerobic conditions.</title>
        <authorList>
            <person name="Takeuchi M."/>
            <person name="Yamagishi T."/>
            <person name="Kamagata Y."/>
            <person name="Oshima K."/>
            <person name="Hattori M."/>
            <person name="Katayama T."/>
            <person name="Hanada S."/>
            <person name="Tamaki H."/>
            <person name="Marumo K."/>
            <person name="Maeda H."/>
            <person name="Nedachi M."/>
            <person name="Iwasaki W."/>
            <person name="Suwa Y."/>
            <person name="Sakata S."/>
        </authorList>
    </citation>
    <scope>NUCLEOTIDE SEQUENCE [LARGE SCALE GENOMIC DNA]</scope>
    <source>
        <strain evidence="1 2">MA2</strain>
    </source>
</reference>
<dbReference type="InterPro" id="IPR019285">
    <property type="entry name" value="DUF2336"/>
</dbReference>